<feature type="region of interest" description="Disordered" evidence="6">
    <location>
        <begin position="39"/>
        <end position="105"/>
    </location>
</feature>
<dbReference type="Pfam" id="PF16640">
    <property type="entry name" value="Big_3_5"/>
    <property type="match status" value="3"/>
</dbReference>
<evidence type="ECO:0000256" key="5">
    <source>
        <dbReference type="ARBA" id="ARBA00023591"/>
    </source>
</evidence>
<feature type="domain" description="Bacterial Ig-like" evidence="8">
    <location>
        <begin position="899"/>
        <end position="982"/>
    </location>
</feature>
<evidence type="ECO:0000256" key="2">
    <source>
        <dbReference type="ARBA" id="ARBA00022523"/>
    </source>
</evidence>
<evidence type="ECO:0000313" key="9">
    <source>
        <dbReference type="EMBL" id="BAJ93875.1"/>
    </source>
</evidence>
<organism evidence="9">
    <name type="scientific">Hordeum vulgare subsp. vulgare</name>
    <name type="common">Domesticated barley</name>
    <dbReference type="NCBI Taxonomy" id="112509"/>
    <lineage>
        <taxon>Eukaryota</taxon>
        <taxon>Viridiplantae</taxon>
        <taxon>Streptophyta</taxon>
        <taxon>Embryophyta</taxon>
        <taxon>Tracheophyta</taxon>
        <taxon>Spermatophyta</taxon>
        <taxon>Magnoliopsida</taxon>
        <taxon>Liliopsida</taxon>
        <taxon>Poales</taxon>
        <taxon>Poaceae</taxon>
        <taxon>BOP clade</taxon>
        <taxon>Pooideae</taxon>
        <taxon>Triticodae</taxon>
        <taxon>Triticeae</taxon>
        <taxon>Hordeinae</taxon>
        <taxon>Hordeum</taxon>
    </lineage>
</organism>
<dbReference type="PANTHER" id="PTHR31279:SF58">
    <property type="entry name" value="PROTEIN EXORDIUM-LIKE 2"/>
    <property type="match status" value="1"/>
</dbReference>
<comment type="subcellular location">
    <subcellularLocation>
        <location evidence="1">Secreted</location>
        <location evidence="1">Extracellular space</location>
        <location evidence="1">Apoplast</location>
    </subcellularLocation>
</comment>
<sequence length="1177" mass="124446">MRAQLVTLLVLLLCFSTVHSISRRSQMRVLDDLEVPRSVLDDADDDDDMGSLKASITSDDLDSELEDSGEDVDEDAAEDLPVLKKTTSSHQSAKSSPVAPAAAAPSAPAPAAAAASPAKSATTLKAQTTSTVHEVLNGKPKHPRKHGVGPACKGVRDDGSCRPAITEVLTSEKRKLAKMYAKNVKTSKMTYHGGPILVGPVNIYYIFYGEWVQANPASGPILVDLARHLGNSAYHHQSLSFFQLASHGQTRKNNSQSLSPLVNYGGSYYINSNHSLYISDKINDEQIHTLVGNSIEARPPGWPADPDPNGVYFLLLSVEVKATSGLCTQYCAFHNAMHLASYPATLVKYAVVGNPASCPNECAFVRKLPSPNADWAVDALASTLVNQFYNILTDPDPEHDAWVKVRGANAGHENADVCAWTYNSTKKDPVTGARYNVEIGPRKFLLNNRFVLDPIPWRALHKAPTNRVPLTGYCGVGPEGNPAVAATAVTSLTLIPSSHLLTVGAKLTLNVKFSAATSIGSPDPTGNIQLHQNGRPFQTYRVGDLVYTSEPLPVGAYIFKASYSGDAKYRASYAIVRVTVSKGRQAQVTLKTSKPVAGQLDAGTQLALEGTVTGTDVHPVGTVTIFSKKLPVIGCTNLPLSPKLTFSCSANIDTPGTHRYKARYNGDANYDASDSEKISVNARTATALTLEVKFTPIALGQPGQFVARISGAGGSTPSSGTVSFYIDDVSLKNSVGAAAVTAGGIATFDLPTGSIVTGTHFMYAAYTGSADQPQTFGPSSFTTQTLRFVINPALIPTKIQFSALPSTLVYGQTVSLSASIKPRQASNFVVTGTVAFTANGIAAAPVTVAANAASATFQVLSVPLVVKAHYSGDPHFVSSKRHISTAVNVATTSVVASTSVKTAAVGTPVTLSAQVTPQFPAPLTGVVTFFANNVQVGLPAAVTPSGEASLLTSTLAPGKYAIQAIYKDTLGHFSGSNSPETVQLGAPELIITGEACFCAGPCPTMAHLQVPGSNEFAPNSTVLTSTNYYDNFAMNLPAKANVTVLLTSTRGTTEFYGSFSDSKVDQHTQTAAAGTKLNFGVPSSGGPVAPYYFEAFCVQPRCRYSLQVMYFCPTPCTCGAPGSYPPPEEAQAAAATPHPYKEQKQQRPADYKTHLEATYFHNTGQHLNAPEPLEPAN</sequence>
<dbReference type="Gene3D" id="2.60.40.10">
    <property type="entry name" value="Immunoglobulins"/>
    <property type="match status" value="5"/>
</dbReference>
<evidence type="ECO:0000256" key="7">
    <source>
        <dbReference type="SAM" id="SignalP"/>
    </source>
</evidence>
<keyword evidence="3" id="KW-0964">Secreted</keyword>
<feature type="domain" description="Bacterial Ig-like" evidence="8">
    <location>
        <begin position="599"/>
        <end position="681"/>
    </location>
</feature>
<dbReference type="Pfam" id="PF04674">
    <property type="entry name" value="Phi_1"/>
    <property type="match status" value="1"/>
</dbReference>
<dbReference type="InterPro" id="IPR006766">
    <property type="entry name" value="EXORDIUM-like"/>
</dbReference>
<evidence type="ECO:0000259" key="8">
    <source>
        <dbReference type="Pfam" id="PF16640"/>
    </source>
</evidence>
<feature type="compositionally biased region" description="Acidic residues" evidence="6">
    <location>
        <begin position="59"/>
        <end position="78"/>
    </location>
</feature>
<feature type="compositionally biased region" description="Low complexity" evidence="6">
    <location>
        <begin position="92"/>
        <end position="105"/>
    </location>
</feature>
<feature type="region of interest" description="Disordered" evidence="6">
    <location>
        <begin position="110"/>
        <end position="129"/>
    </location>
</feature>
<dbReference type="GO" id="GO:0048046">
    <property type="term" value="C:apoplast"/>
    <property type="evidence" value="ECO:0007669"/>
    <property type="project" value="UniProtKB-SubCell"/>
</dbReference>
<accession>F2DFK4</accession>
<feature type="chain" id="PRO_5003275601" evidence="7">
    <location>
        <begin position="21"/>
        <end position="1177"/>
    </location>
</feature>
<evidence type="ECO:0000256" key="1">
    <source>
        <dbReference type="ARBA" id="ARBA00004271"/>
    </source>
</evidence>
<evidence type="ECO:0000256" key="4">
    <source>
        <dbReference type="ARBA" id="ARBA00022729"/>
    </source>
</evidence>
<feature type="compositionally biased region" description="Low complexity" evidence="6">
    <location>
        <begin position="110"/>
        <end position="121"/>
    </location>
</feature>
<feature type="compositionally biased region" description="Basic and acidic residues" evidence="6">
    <location>
        <begin position="1139"/>
        <end position="1155"/>
    </location>
</feature>
<feature type="signal peptide" evidence="7">
    <location>
        <begin position="1"/>
        <end position="20"/>
    </location>
</feature>
<dbReference type="EMBL" id="AK362671">
    <property type="protein sequence ID" value="BAJ93875.1"/>
    <property type="molecule type" value="mRNA"/>
</dbReference>
<dbReference type="InterPro" id="IPR013783">
    <property type="entry name" value="Ig-like_fold"/>
</dbReference>
<feature type="domain" description="Bacterial Ig-like" evidence="8">
    <location>
        <begin position="500"/>
        <end position="580"/>
    </location>
</feature>
<dbReference type="InterPro" id="IPR032109">
    <property type="entry name" value="Big_3_5"/>
</dbReference>
<feature type="compositionally biased region" description="Low complexity" evidence="6">
    <location>
        <begin position="1129"/>
        <end position="1138"/>
    </location>
</feature>
<evidence type="ECO:0000256" key="6">
    <source>
        <dbReference type="SAM" id="MobiDB-lite"/>
    </source>
</evidence>
<keyword evidence="4 7" id="KW-0732">Signal</keyword>
<evidence type="ECO:0000256" key="3">
    <source>
        <dbReference type="ARBA" id="ARBA00022525"/>
    </source>
</evidence>
<comment type="similarity">
    <text evidence="5">Belongs to the EXORDIUM family.</text>
</comment>
<name>F2DFK4_HORVV</name>
<feature type="region of interest" description="Disordered" evidence="6">
    <location>
        <begin position="134"/>
        <end position="155"/>
    </location>
</feature>
<feature type="region of interest" description="Disordered" evidence="6">
    <location>
        <begin position="1126"/>
        <end position="1177"/>
    </location>
</feature>
<dbReference type="AlphaFoldDB" id="F2DFK4"/>
<proteinExistence type="evidence at transcript level"/>
<keyword evidence="2" id="KW-0052">Apoplast</keyword>
<dbReference type="PANTHER" id="PTHR31279">
    <property type="entry name" value="PROTEIN EXORDIUM-LIKE 5"/>
    <property type="match status" value="1"/>
</dbReference>
<reference evidence="9" key="1">
    <citation type="journal article" date="2011" name="Plant Physiol.">
        <title>Comprehensive sequence analysis of 24,783 barley full-length cDNAs derived from 12 clone libraries.</title>
        <authorList>
            <person name="Matsumoto T."/>
            <person name="Tanaka T."/>
            <person name="Sakai H."/>
            <person name="Amano N."/>
            <person name="Kanamori H."/>
            <person name="Kurita K."/>
            <person name="Kikuta A."/>
            <person name="Kamiya K."/>
            <person name="Yamamoto M."/>
            <person name="Ikawa H."/>
            <person name="Fujii N."/>
            <person name="Hori K."/>
            <person name="Itoh T."/>
            <person name="Sato K."/>
        </authorList>
    </citation>
    <scope>NUCLEOTIDE SEQUENCE</scope>
    <source>
        <tissue evidence="9">Shoot and root</tissue>
    </source>
</reference>
<protein>
    <submittedName>
        <fullName evidence="9">Predicted protein</fullName>
    </submittedName>
</protein>